<protein>
    <recommendedName>
        <fullName evidence="3">DUF3568 family protein</fullName>
    </recommendedName>
</protein>
<feature type="signal peptide" evidence="1">
    <location>
        <begin position="1"/>
        <end position="26"/>
    </location>
</feature>
<evidence type="ECO:0000256" key="1">
    <source>
        <dbReference type="SAM" id="SignalP"/>
    </source>
</evidence>
<proteinExistence type="predicted"/>
<reference evidence="2" key="1">
    <citation type="submission" date="2020-02" db="EMBL/GenBank/DDBJ databases">
        <authorList>
            <person name="Meier V. D."/>
        </authorList>
    </citation>
    <scope>NUCLEOTIDE SEQUENCE</scope>
    <source>
        <strain evidence="2">AVDCRST_MAG89</strain>
    </source>
</reference>
<keyword evidence="1" id="KW-0732">Signal</keyword>
<dbReference type="EMBL" id="CADCTV010000867">
    <property type="protein sequence ID" value="CAA9366546.1"/>
    <property type="molecule type" value="Genomic_DNA"/>
</dbReference>
<accession>A0A6J4MTI7</accession>
<evidence type="ECO:0008006" key="3">
    <source>
        <dbReference type="Google" id="ProtNLM"/>
    </source>
</evidence>
<organism evidence="2">
    <name type="scientific">uncultured Gemmatimonadota bacterium</name>
    <dbReference type="NCBI Taxonomy" id="203437"/>
    <lineage>
        <taxon>Bacteria</taxon>
        <taxon>Pseudomonadati</taxon>
        <taxon>Gemmatimonadota</taxon>
        <taxon>environmental samples</taxon>
    </lineage>
</organism>
<dbReference type="AlphaFoldDB" id="A0A6J4MTI7"/>
<sequence length="135" mass="14215">MRAIPRSATRVGLALLCVLTAACAPAAVGAAGGIGYTQRGATALVQAQVPEVFQSTAAVFEEMGIELTDRRGRGARSAVGNDITINGRRGTADVLVSIERETNASSEVFVQVREGRADYNRELAGEILSRIVAKR</sequence>
<dbReference type="PROSITE" id="PS51257">
    <property type="entry name" value="PROKAR_LIPOPROTEIN"/>
    <property type="match status" value="1"/>
</dbReference>
<name>A0A6J4MTI7_9BACT</name>
<evidence type="ECO:0000313" key="2">
    <source>
        <dbReference type="EMBL" id="CAA9366546.1"/>
    </source>
</evidence>
<feature type="chain" id="PRO_5026931130" description="DUF3568 family protein" evidence="1">
    <location>
        <begin position="27"/>
        <end position="135"/>
    </location>
</feature>
<gene>
    <name evidence="2" type="ORF">AVDCRST_MAG89-4145</name>
</gene>